<proteinExistence type="inferred from homology"/>
<dbReference type="Gene3D" id="2.30.38.10">
    <property type="entry name" value="Luciferase, Domain 3"/>
    <property type="match status" value="1"/>
</dbReference>
<dbReference type="InterPro" id="IPR045851">
    <property type="entry name" value="AMP-bd_C_sf"/>
</dbReference>
<dbReference type="GO" id="GO:0016405">
    <property type="term" value="F:CoA-ligase activity"/>
    <property type="evidence" value="ECO:0007669"/>
    <property type="project" value="TreeGrafter"/>
</dbReference>
<comment type="cofactor">
    <cofactor evidence="1">
        <name>Mg(2+)</name>
        <dbReference type="ChEBI" id="CHEBI:18420"/>
    </cofactor>
</comment>
<dbReference type="InterPro" id="IPR025110">
    <property type="entry name" value="AMP-bd_C"/>
</dbReference>
<evidence type="ECO:0000256" key="1">
    <source>
        <dbReference type="ARBA" id="ARBA00001946"/>
    </source>
</evidence>
<dbReference type="FunFam" id="3.30.300.30:FF:000007">
    <property type="entry name" value="4-coumarate--CoA ligase 2"/>
    <property type="match status" value="1"/>
</dbReference>
<gene>
    <name evidence="6" type="ORF">ES288_A07G062400v1</name>
</gene>
<dbReference type="AlphaFoldDB" id="A0A5D2FSR2"/>
<keyword evidence="3" id="KW-0436">Ligase</keyword>
<name>A0A5D2FSR2_GOSDA</name>
<accession>A0A5D2FSR2</accession>
<feature type="domain" description="AMP-binding enzyme C-terminal" evidence="5">
    <location>
        <begin position="121"/>
        <end position="200"/>
    </location>
</feature>
<evidence type="ECO:0000313" key="7">
    <source>
        <dbReference type="Proteomes" id="UP000323506"/>
    </source>
</evidence>
<keyword evidence="7" id="KW-1185">Reference proteome</keyword>
<evidence type="ECO:0000313" key="6">
    <source>
        <dbReference type="EMBL" id="TYH09017.1"/>
    </source>
</evidence>
<evidence type="ECO:0000256" key="4">
    <source>
        <dbReference type="SAM" id="MobiDB-lite"/>
    </source>
</evidence>
<reference evidence="6 7" key="1">
    <citation type="submission" date="2019-06" db="EMBL/GenBank/DDBJ databases">
        <title>WGS assembly of Gossypium darwinii.</title>
        <authorList>
            <person name="Chen Z.J."/>
            <person name="Sreedasyam A."/>
            <person name="Ando A."/>
            <person name="Song Q."/>
            <person name="De L."/>
            <person name="Hulse-Kemp A."/>
            <person name="Ding M."/>
            <person name="Ye W."/>
            <person name="Kirkbride R."/>
            <person name="Jenkins J."/>
            <person name="Plott C."/>
            <person name="Lovell J."/>
            <person name="Lin Y.-M."/>
            <person name="Vaughn R."/>
            <person name="Liu B."/>
            <person name="Li W."/>
            <person name="Simpson S."/>
            <person name="Scheffler B."/>
            <person name="Saski C."/>
            <person name="Grover C."/>
            <person name="Hu G."/>
            <person name="Conover J."/>
            <person name="Carlson J."/>
            <person name="Shu S."/>
            <person name="Boston L."/>
            <person name="Williams M."/>
            <person name="Peterson D."/>
            <person name="Mcgee K."/>
            <person name="Jones D."/>
            <person name="Wendel J."/>
            <person name="Stelly D."/>
            <person name="Grimwood J."/>
            <person name="Schmutz J."/>
        </authorList>
    </citation>
    <scope>NUCLEOTIDE SEQUENCE [LARGE SCALE GENOMIC DNA]</scope>
    <source>
        <strain evidence="6">1808015.09</strain>
    </source>
</reference>
<dbReference type="EMBL" id="CM017694">
    <property type="protein sequence ID" value="TYH09017.1"/>
    <property type="molecule type" value="Genomic_DNA"/>
</dbReference>
<sequence>MIQVKKRRKPRQKSRRKGKAKASRRDLGELIQCHSEVTTKALQEWVGENVTGRSSKPVTIAPNASDEGYVRDEKATAEILDSEGWLKTGDICYFDSEGFLYVVDRLKELIKYKAYQVPPAELEHLLHSHPEIVDAAVVPYPDEEAGQIPMAYVVKNPGSNITEAQIMDFIAEQARKTVAPYQKIRRVAFITSITRTPAGKILRRKLINHSLSHGLSKL</sequence>
<feature type="compositionally biased region" description="Basic residues" evidence="4">
    <location>
        <begin position="1"/>
        <end position="22"/>
    </location>
</feature>
<dbReference type="SUPFAM" id="SSF56801">
    <property type="entry name" value="Acetyl-CoA synthetase-like"/>
    <property type="match status" value="1"/>
</dbReference>
<evidence type="ECO:0000256" key="3">
    <source>
        <dbReference type="ARBA" id="ARBA00022598"/>
    </source>
</evidence>
<feature type="region of interest" description="Disordered" evidence="4">
    <location>
        <begin position="1"/>
        <end position="26"/>
    </location>
</feature>
<dbReference type="Gene3D" id="3.30.300.30">
    <property type="match status" value="1"/>
</dbReference>
<protein>
    <recommendedName>
        <fullName evidence="5">AMP-binding enzyme C-terminal domain-containing protein</fullName>
    </recommendedName>
</protein>
<evidence type="ECO:0000259" key="5">
    <source>
        <dbReference type="Pfam" id="PF13193"/>
    </source>
</evidence>
<dbReference type="PANTHER" id="PTHR24096:SF251">
    <property type="entry name" value="4-COUMARATE--COA LIGASE-LIKE 9"/>
    <property type="match status" value="1"/>
</dbReference>
<dbReference type="Pfam" id="PF13193">
    <property type="entry name" value="AMP-binding_C"/>
    <property type="match status" value="1"/>
</dbReference>
<dbReference type="PANTHER" id="PTHR24096">
    <property type="entry name" value="LONG-CHAIN-FATTY-ACID--COA LIGASE"/>
    <property type="match status" value="1"/>
</dbReference>
<comment type="similarity">
    <text evidence="2">Belongs to the ATP-dependent AMP-binding enzyme family.</text>
</comment>
<organism evidence="6 7">
    <name type="scientific">Gossypium darwinii</name>
    <name type="common">Darwin's cotton</name>
    <name type="synonym">Gossypium barbadense var. darwinii</name>
    <dbReference type="NCBI Taxonomy" id="34276"/>
    <lineage>
        <taxon>Eukaryota</taxon>
        <taxon>Viridiplantae</taxon>
        <taxon>Streptophyta</taxon>
        <taxon>Embryophyta</taxon>
        <taxon>Tracheophyta</taxon>
        <taxon>Spermatophyta</taxon>
        <taxon>Magnoliopsida</taxon>
        <taxon>eudicotyledons</taxon>
        <taxon>Gunneridae</taxon>
        <taxon>Pentapetalae</taxon>
        <taxon>rosids</taxon>
        <taxon>malvids</taxon>
        <taxon>Malvales</taxon>
        <taxon>Malvaceae</taxon>
        <taxon>Malvoideae</taxon>
        <taxon>Gossypium</taxon>
    </lineage>
</organism>
<evidence type="ECO:0000256" key="2">
    <source>
        <dbReference type="ARBA" id="ARBA00006432"/>
    </source>
</evidence>
<dbReference type="Proteomes" id="UP000323506">
    <property type="component" value="Chromosome A07"/>
</dbReference>